<accession>A0AAN7W9T1</accession>
<feature type="compositionally biased region" description="Basic and acidic residues" evidence="1">
    <location>
        <begin position="247"/>
        <end position="280"/>
    </location>
</feature>
<feature type="region of interest" description="Disordered" evidence="1">
    <location>
        <begin position="219"/>
        <end position="280"/>
    </location>
</feature>
<dbReference type="EMBL" id="JAVRQU010000004">
    <property type="protein sequence ID" value="KAK5704312.1"/>
    <property type="molecule type" value="Genomic_DNA"/>
</dbReference>
<proteinExistence type="predicted"/>
<dbReference type="Proteomes" id="UP001310594">
    <property type="component" value="Unassembled WGS sequence"/>
</dbReference>
<gene>
    <name evidence="2" type="ORF">LTR97_003330</name>
</gene>
<organism evidence="2 3">
    <name type="scientific">Elasticomyces elasticus</name>
    <dbReference type="NCBI Taxonomy" id="574655"/>
    <lineage>
        <taxon>Eukaryota</taxon>
        <taxon>Fungi</taxon>
        <taxon>Dikarya</taxon>
        <taxon>Ascomycota</taxon>
        <taxon>Pezizomycotina</taxon>
        <taxon>Dothideomycetes</taxon>
        <taxon>Dothideomycetidae</taxon>
        <taxon>Mycosphaerellales</taxon>
        <taxon>Teratosphaeriaceae</taxon>
        <taxon>Elasticomyces</taxon>
    </lineage>
</organism>
<evidence type="ECO:0000256" key="1">
    <source>
        <dbReference type="SAM" id="MobiDB-lite"/>
    </source>
</evidence>
<dbReference type="AlphaFoldDB" id="A0AAN7W9T1"/>
<comment type="caution">
    <text evidence="2">The sequence shown here is derived from an EMBL/GenBank/DDBJ whole genome shotgun (WGS) entry which is preliminary data.</text>
</comment>
<feature type="region of interest" description="Disordered" evidence="1">
    <location>
        <begin position="1"/>
        <end position="25"/>
    </location>
</feature>
<evidence type="ECO:0000313" key="2">
    <source>
        <dbReference type="EMBL" id="KAK5704312.1"/>
    </source>
</evidence>
<protein>
    <submittedName>
        <fullName evidence="2">Uncharacterized protein</fullName>
    </submittedName>
</protein>
<name>A0AAN7W9T1_9PEZI</name>
<evidence type="ECO:0000313" key="3">
    <source>
        <dbReference type="Proteomes" id="UP001310594"/>
    </source>
</evidence>
<reference evidence="2" key="1">
    <citation type="submission" date="2023-08" db="EMBL/GenBank/DDBJ databases">
        <title>Black Yeasts Isolated from many extreme environments.</title>
        <authorList>
            <person name="Coleine C."/>
            <person name="Stajich J.E."/>
            <person name="Selbmann L."/>
        </authorList>
    </citation>
    <scope>NUCLEOTIDE SEQUENCE</scope>
    <source>
        <strain evidence="2">CCFEE 5810</strain>
    </source>
</reference>
<sequence>MPNSSTMPHATTDDMSTSLTNGDKPSSKFLSHVTSYPVVNDSISTFKSNPYGKQALEIADGAYQKFGKPVEPYLETPYSYAKPYIAAADEIADNGLQKVDGRFPIVKEDTEKVVETGKSYVFWPYNYLYGTYSDEYQKTTSHSNNSNGLFILVKAVISTELKIASDVFQLIADMLGPKYEESKKKGSHYIRASQEQAEHYKDVAQNKLGEYQQIGQDKYDEYSTAGRQKAEELKGQAENVNGQAQQKGEELKGQAKETKEQAKGQAKETKEEAKAKTGSK</sequence>